<protein>
    <submittedName>
        <fullName evidence="2">MOSC domain-containing protein</fullName>
    </submittedName>
</protein>
<name>A0A1I5N398_9RHOB</name>
<dbReference type="STRING" id="441119.SAMN04488047_10358"/>
<feature type="domain" description="MOSC" evidence="1">
    <location>
        <begin position="29"/>
        <end position="184"/>
    </location>
</feature>
<dbReference type="Gene3D" id="2.40.33.20">
    <property type="entry name" value="PK beta-barrel domain-like"/>
    <property type="match status" value="1"/>
</dbReference>
<evidence type="ECO:0000313" key="3">
    <source>
        <dbReference type="Proteomes" id="UP000199356"/>
    </source>
</evidence>
<dbReference type="PROSITE" id="PS51340">
    <property type="entry name" value="MOSC"/>
    <property type="match status" value="1"/>
</dbReference>
<dbReference type="InterPro" id="IPR005302">
    <property type="entry name" value="MoCF_Sase_C"/>
</dbReference>
<dbReference type="Proteomes" id="UP000199356">
    <property type="component" value="Unassembled WGS sequence"/>
</dbReference>
<dbReference type="PANTHER" id="PTHR36930:SF1">
    <property type="entry name" value="MOSC DOMAIN-CONTAINING PROTEIN"/>
    <property type="match status" value="1"/>
</dbReference>
<proteinExistence type="predicted"/>
<dbReference type="SUPFAM" id="SSF50800">
    <property type="entry name" value="PK beta-barrel domain-like"/>
    <property type="match status" value="1"/>
</dbReference>
<gene>
    <name evidence="2" type="ORF">SAMN04488047_10358</name>
</gene>
<keyword evidence="3" id="KW-1185">Reference proteome</keyword>
<evidence type="ECO:0000313" key="2">
    <source>
        <dbReference type="EMBL" id="SFP15816.1"/>
    </source>
</evidence>
<dbReference type="GO" id="GO:0003824">
    <property type="term" value="F:catalytic activity"/>
    <property type="evidence" value="ECO:0007669"/>
    <property type="project" value="InterPro"/>
</dbReference>
<sequence>MPALVPTDHVASITWLGRVPHRERAEIECEPLREMPLTFAGTAGETHAGLTRPSCSRVLALYERGTEIRNTRQLSLISAEELAGIAADLGLDELDPAWLGASVVVEGILDFSHLPPASRLQGPDGTTLTVDVQNGPCQFPAKTIDAARPGYGKRFKPVAEGRRGVTAWVEREGTLRVGEALRLFVPEQRAWQPEMQRPPAMRTA</sequence>
<dbReference type="EMBL" id="FOXA01000003">
    <property type="protein sequence ID" value="SFP15816.1"/>
    <property type="molecule type" value="Genomic_DNA"/>
</dbReference>
<dbReference type="InterPro" id="IPR052716">
    <property type="entry name" value="MOSC_domain"/>
</dbReference>
<dbReference type="RefSeq" id="WP_093418848.1">
    <property type="nucleotide sequence ID" value="NZ_FOXA01000003.1"/>
</dbReference>
<evidence type="ECO:0000259" key="1">
    <source>
        <dbReference type="PROSITE" id="PS51340"/>
    </source>
</evidence>
<dbReference type="OrthoDB" id="9808413at2"/>
<dbReference type="GO" id="GO:0030170">
    <property type="term" value="F:pyridoxal phosphate binding"/>
    <property type="evidence" value="ECO:0007669"/>
    <property type="project" value="InterPro"/>
</dbReference>
<dbReference type="PANTHER" id="PTHR36930">
    <property type="entry name" value="METAL-SULFUR CLUSTER BIOSYNTHESIS PROTEINS YUAD-RELATED"/>
    <property type="match status" value="1"/>
</dbReference>
<organism evidence="2 3">
    <name type="scientific">Tranquillimonas alkanivorans</name>
    <dbReference type="NCBI Taxonomy" id="441119"/>
    <lineage>
        <taxon>Bacteria</taxon>
        <taxon>Pseudomonadati</taxon>
        <taxon>Pseudomonadota</taxon>
        <taxon>Alphaproteobacteria</taxon>
        <taxon>Rhodobacterales</taxon>
        <taxon>Roseobacteraceae</taxon>
        <taxon>Tranquillimonas</taxon>
    </lineage>
</organism>
<dbReference type="Pfam" id="PF03473">
    <property type="entry name" value="MOSC"/>
    <property type="match status" value="1"/>
</dbReference>
<dbReference type="GO" id="GO:0030151">
    <property type="term" value="F:molybdenum ion binding"/>
    <property type="evidence" value="ECO:0007669"/>
    <property type="project" value="InterPro"/>
</dbReference>
<dbReference type="InterPro" id="IPR011037">
    <property type="entry name" value="Pyrv_Knase-like_insert_dom_sf"/>
</dbReference>
<dbReference type="AlphaFoldDB" id="A0A1I5N398"/>
<reference evidence="2 3" key="1">
    <citation type="submission" date="2016-10" db="EMBL/GenBank/DDBJ databases">
        <authorList>
            <person name="de Groot N.N."/>
        </authorList>
    </citation>
    <scope>NUCLEOTIDE SEQUENCE [LARGE SCALE GENOMIC DNA]</scope>
    <source>
        <strain evidence="2 3">DSM 19547</strain>
    </source>
</reference>
<accession>A0A1I5N398</accession>